<proteinExistence type="predicted"/>
<organism evidence="2 3">
    <name type="scientific">Hohenbuehelia grisea</name>
    <dbReference type="NCBI Taxonomy" id="104357"/>
    <lineage>
        <taxon>Eukaryota</taxon>
        <taxon>Fungi</taxon>
        <taxon>Dikarya</taxon>
        <taxon>Basidiomycota</taxon>
        <taxon>Agaricomycotina</taxon>
        <taxon>Agaricomycetes</taxon>
        <taxon>Agaricomycetidae</taxon>
        <taxon>Agaricales</taxon>
        <taxon>Pleurotineae</taxon>
        <taxon>Pleurotaceae</taxon>
        <taxon>Hohenbuehelia</taxon>
    </lineage>
</organism>
<feature type="chain" id="PRO_5046306647" description="Hydrophobin" evidence="1">
    <location>
        <begin position="16"/>
        <end position="86"/>
    </location>
</feature>
<evidence type="ECO:0000313" key="3">
    <source>
        <dbReference type="Proteomes" id="UP001556367"/>
    </source>
</evidence>
<name>A0ABR3K1V6_9AGAR</name>
<evidence type="ECO:0000256" key="1">
    <source>
        <dbReference type="SAM" id="SignalP"/>
    </source>
</evidence>
<keyword evidence="1" id="KW-0732">Signal</keyword>
<keyword evidence="3" id="KW-1185">Reference proteome</keyword>
<protein>
    <recommendedName>
        <fullName evidence="4">Hydrophobin</fullName>
    </recommendedName>
</protein>
<dbReference type="Proteomes" id="UP001556367">
    <property type="component" value="Unassembled WGS sequence"/>
</dbReference>
<gene>
    <name evidence="2" type="ORF">HGRIS_006206</name>
</gene>
<accession>A0ABR3K1V6</accession>
<evidence type="ECO:0008006" key="4">
    <source>
        <dbReference type="Google" id="ProtNLM"/>
    </source>
</evidence>
<feature type="signal peptide" evidence="1">
    <location>
        <begin position="1"/>
        <end position="15"/>
    </location>
</feature>
<reference evidence="3" key="1">
    <citation type="submission" date="2024-06" db="EMBL/GenBank/DDBJ databases">
        <title>Multi-omics analyses provide insights into the biosynthesis of the anticancer antibiotic pleurotin in Hohenbuehelia grisea.</title>
        <authorList>
            <person name="Weaver J.A."/>
            <person name="Alberti F."/>
        </authorList>
    </citation>
    <scope>NUCLEOTIDE SEQUENCE [LARGE SCALE GENOMIC DNA]</scope>
    <source>
        <strain evidence="3">T-177</strain>
    </source>
</reference>
<evidence type="ECO:0000313" key="2">
    <source>
        <dbReference type="EMBL" id="KAL0961243.1"/>
    </source>
</evidence>
<sequence length="86" mass="8679">MFAIVIAALAASAFASPAPATGGCSASTGKQMCCNSVVRHTDPSVVSNIKSLGILNIGAHKLFGDIGLDCVLSGWSVFACSMCTLD</sequence>
<comment type="caution">
    <text evidence="2">The sequence shown here is derived from an EMBL/GenBank/DDBJ whole genome shotgun (WGS) entry which is preliminary data.</text>
</comment>
<dbReference type="EMBL" id="JASNQZ010000001">
    <property type="protein sequence ID" value="KAL0961243.1"/>
    <property type="molecule type" value="Genomic_DNA"/>
</dbReference>